<protein>
    <submittedName>
        <fullName evidence="1">Uncharacterized protein</fullName>
    </submittedName>
</protein>
<gene>
    <name evidence="1" type="ORF">OJ997_05655</name>
</gene>
<sequence>MRTYDEDDLARDWLYGEDTERAVGQANPYLGAVVRGERYPSARFIALALDAVIDGPGGELWLAVNAMRMRKLAAREEEVSIVDPLGRLTLRAELVETEAMLNHRLGYARSAAASAYSMLMYVERKAGGVDALRRALASPESNALAECAVRHAGVFMAAMRRADYDEHTRAVLAEECRRLFRAYAFGDAPPPELRGAAVAEWNAATRKPGTFAYRQPVRYPRSDSLAAQAFFMLAQSGCRDENTDAAYRLDCETRPRTARSQATMSLVEGTQANLLGDEATARRHDSKVLIALQSFPLPRHLAVITAQGWVRAA</sequence>
<dbReference type="AlphaFoldDB" id="A0A9X3N4M9"/>
<dbReference type="EMBL" id="JAPDDP010000007">
    <property type="protein sequence ID" value="MDA0179770.1"/>
    <property type="molecule type" value="Genomic_DNA"/>
</dbReference>
<dbReference type="RefSeq" id="WP_270024076.1">
    <property type="nucleotide sequence ID" value="NZ_JAPDDP010000007.1"/>
</dbReference>
<evidence type="ECO:0000313" key="2">
    <source>
        <dbReference type="Proteomes" id="UP001147653"/>
    </source>
</evidence>
<keyword evidence="2" id="KW-1185">Reference proteome</keyword>
<name>A0A9X3N4M9_9ACTN</name>
<organism evidence="1 2">
    <name type="scientific">Solirubrobacter phytolaccae</name>
    <dbReference type="NCBI Taxonomy" id="1404360"/>
    <lineage>
        <taxon>Bacteria</taxon>
        <taxon>Bacillati</taxon>
        <taxon>Actinomycetota</taxon>
        <taxon>Thermoleophilia</taxon>
        <taxon>Solirubrobacterales</taxon>
        <taxon>Solirubrobacteraceae</taxon>
        <taxon>Solirubrobacter</taxon>
    </lineage>
</organism>
<evidence type="ECO:0000313" key="1">
    <source>
        <dbReference type="EMBL" id="MDA0179770.1"/>
    </source>
</evidence>
<comment type="caution">
    <text evidence="1">The sequence shown here is derived from an EMBL/GenBank/DDBJ whole genome shotgun (WGS) entry which is preliminary data.</text>
</comment>
<accession>A0A9X3N4M9</accession>
<reference evidence="1" key="1">
    <citation type="submission" date="2022-10" db="EMBL/GenBank/DDBJ databases">
        <title>The WGS of Solirubrobacter phytolaccae KCTC 29190.</title>
        <authorList>
            <person name="Jiang Z."/>
        </authorList>
    </citation>
    <scope>NUCLEOTIDE SEQUENCE</scope>
    <source>
        <strain evidence="1">KCTC 29190</strain>
    </source>
</reference>
<dbReference type="Proteomes" id="UP001147653">
    <property type="component" value="Unassembled WGS sequence"/>
</dbReference>
<proteinExistence type="predicted"/>